<feature type="region of interest" description="Disordered" evidence="1">
    <location>
        <begin position="1"/>
        <end position="56"/>
    </location>
</feature>
<accession>A0ABV5UN78</accession>
<keyword evidence="3" id="KW-1185">Reference proteome</keyword>
<proteinExistence type="predicted"/>
<dbReference type="Proteomes" id="UP001589536">
    <property type="component" value="Unassembled WGS sequence"/>
</dbReference>
<gene>
    <name evidence="2" type="ORF">ACFFPI_07360</name>
</gene>
<protein>
    <submittedName>
        <fullName evidence="2">Uncharacterized protein</fullName>
    </submittedName>
</protein>
<sequence>DAPDPVEAPPSPEASARPTPLHDDGDGDDLTTADIQPAGEPMDTVETPTAPKVRRDTKALAATIAEINKGDRVTAFFKHPRYGEFGVEGTVIKGGAGQDRNQLMVGGWYINIGERAAKHLQELVIVATAGNHEFDIPKPSESTEHVGIGG</sequence>
<dbReference type="EMBL" id="JBHMBH010000019">
    <property type="protein sequence ID" value="MFB9713972.1"/>
    <property type="molecule type" value="Genomic_DNA"/>
</dbReference>
<feature type="compositionally biased region" description="Pro residues" evidence="1">
    <location>
        <begin position="1"/>
        <end position="12"/>
    </location>
</feature>
<reference evidence="2 3" key="1">
    <citation type="submission" date="2024-09" db="EMBL/GenBank/DDBJ databases">
        <authorList>
            <person name="Sun Q."/>
            <person name="Mori K."/>
        </authorList>
    </citation>
    <scope>NUCLEOTIDE SEQUENCE [LARGE SCALE GENOMIC DNA]</scope>
    <source>
        <strain evidence="2 3">JCM 13519</strain>
    </source>
</reference>
<feature type="non-terminal residue" evidence="2">
    <location>
        <position position="1"/>
    </location>
</feature>
<organism evidence="2 3">
    <name type="scientific">Arthrobacter methylotrophus</name>
    <dbReference type="NCBI Taxonomy" id="121291"/>
    <lineage>
        <taxon>Bacteria</taxon>
        <taxon>Bacillati</taxon>
        <taxon>Actinomycetota</taxon>
        <taxon>Actinomycetes</taxon>
        <taxon>Micrococcales</taxon>
        <taxon>Micrococcaceae</taxon>
        <taxon>Arthrobacter</taxon>
    </lineage>
</organism>
<name>A0ABV5UN78_9MICC</name>
<comment type="caution">
    <text evidence="2">The sequence shown here is derived from an EMBL/GenBank/DDBJ whole genome shotgun (WGS) entry which is preliminary data.</text>
</comment>
<evidence type="ECO:0000256" key="1">
    <source>
        <dbReference type="SAM" id="MobiDB-lite"/>
    </source>
</evidence>
<evidence type="ECO:0000313" key="2">
    <source>
        <dbReference type="EMBL" id="MFB9713972.1"/>
    </source>
</evidence>
<evidence type="ECO:0000313" key="3">
    <source>
        <dbReference type="Proteomes" id="UP001589536"/>
    </source>
</evidence>